<dbReference type="Proteomes" id="UP001168821">
    <property type="component" value="Unassembled WGS sequence"/>
</dbReference>
<protein>
    <submittedName>
        <fullName evidence="1">Uncharacterized protein</fullName>
    </submittedName>
</protein>
<reference evidence="1" key="1">
    <citation type="journal article" date="2023" name="G3 (Bethesda)">
        <title>Whole genome assemblies of Zophobas morio and Tenebrio molitor.</title>
        <authorList>
            <person name="Kaur S."/>
            <person name="Stinson S.A."/>
            <person name="diCenzo G.C."/>
        </authorList>
    </citation>
    <scope>NUCLEOTIDE SEQUENCE</scope>
    <source>
        <strain evidence="1">QUZm001</strain>
    </source>
</reference>
<evidence type="ECO:0000313" key="2">
    <source>
        <dbReference type="Proteomes" id="UP001168821"/>
    </source>
</evidence>
<comment type="caution">
    <text evidence="1">The sequence shown here is derived from an EMBL/GenBank/DDBJ whole genome shotgun (WGS) entry which is preliminary data.</text>
</comment>
<dbReference type="AlphaFoldDB" id="A0AA38I581"/>
<accession>A0AA38I581</accession>
<sequence>MQKYLRVRIDKDIKMVQHVKKTAENVDRTTRALARNMSHEDIPSIGKRRTLMVVIHSVLMYPAQTKDQKIQDVNGKVLKEGATSENKHIGVGKNK</sequence>
<evidence type="ECO:0000313" key="1">
    <source>
        <dbReference type="EMBL" id="KAJ3647069.1"/>
    </source>
</evidence>
<organism evidence="1 2">
    <name type="scientific">Zophobas morio</name>
    <dbReference type="NCBI Taxonomy" id="2755281"/>
    <lineage>
        <taxon>Eukaryota</taxon>
        <taxon>Metazoa</taxon>
        <taxon>Ecdysozoa</taxon>
        <taxon>Arthropoda</taxon>
        <taxon>Hexapoda</taxon>
        <taxon>Insecta</taxon>
        <taxon>Pterygota</taxon>
        <taxon>Neoptera</taxon>
        <taxon>Endopterygota</taxon>
        <taxon>Coleoptera</taxon>
        <taxon>Polyphaga</taxon>
        <taxon>Cucujiformia</taxon>
        <taxon>Tenebrionidae</taxon>
        <taxon>Zophobas</taxon>
    </lineage>
</organism>
<gene>
    <name evidence="1" type="ORF">Zmor_024616</name>
</gene>
<keyword evidence="2" id="KW-1185">Reference proteome</keyword>
<dbReference type="EMBL" id="JALNTZ010000007">
    <property type="protein sequence ID" value="KAJ3647069.1"/>
    <property type="molecule type" value="Genomic_DNA"/>
</dbReference>
<name>A0AA38I581_9CUCU</name>
<proteinExistence type="predicted"/>